<organism evidence="1">
    <name type="scientific">viral metagenome</name>
    <dbReference type="NCBI Taxonomy" id="1070528"/>
    <lineage>
        <taxon>unclassified sequences</taxon>
        <taxon>metagenomes</taxon>
        <taxon>organismal metagenomes</taxon>
    </lineage>
</organism>
<reference evidence="1" key="1">
    <citation type="journal article" date="2020" name="Nature">
        <title>Giant virus diversity and host interactions through global metagenomics.</title>
        <authorList>
            <person name="Schulz F."/>
            <person name="Roux S."/>
            <person name="Paez-Espino D."/>
            <person name="Jungbluth S."/>
            <person name="Walsh D.A."/>
            <person name="Denef V.J."/>
            <person name="McMahon K.D."/>
            <person name="Konstantinidis K.T."/>
            <person name="Eloe-Fadrosh E.A."/>
            <person name="Kyrpides N.C."/>
            <person name="Woyke T."/>
        </authorList>
    </citation>
    <scope>NUCLEOTIDE SEQUENCE</scope>
    <source>
        <strain evidence="1">GVMAG-M-3300013004-44</strain>
    </source>
</reference>
<sequence>MFKQDFQKTYVMIHPSERYAILQRINRKEIVSETAVGKAQEWWLKKHNPDQDIPKQIYLLGQGTIKELYDTYTNHYGAMEWEEFINYTRELIKQNIMV</sequence>
<proteinExistence type="predicted"/>
<evidence type="ECO:0000313" key="1">
    <source>
        <dbReference type="EMBL" id="QHS91080.1"/>
    </source>
</evidence>
<protein>
    <submittedName>
        <fullName evidence="1">Uncharacterized protein</fullName>
    </submittedName>
</protein>
<name>A0A6C0BG81_9ZZZZ</name>
<accession>A0A6C0BG81</accession>
<dbReference type="EMBL" id="MN739154">
    <property type="protein sequence ID" value="QHS91080.1"/>
    <property type="molecule type" value="Genomic_DNA"/>
</dbReference>
<dbReference type="AlphaFoldDB" id="A0A6C0BG81"/>